<evidence type="ECO:0000313" key="1">
    <source>
        <dbReference type="EMBL" id="KAF7298769.1"/>
    </source>
</evidence>
<organism evidence="1 2">
    <name type="scientific">Mycena indigotica</name>
    <dbReference type="NCBI Taxonomy" id="2126181"/>
    <lineage>
        <taxon>Eukaryota</taxon>
        <taxon>Fungi</taxon>
        <taxon>Dikarya</taxon>
        <taxon>Basidiomycota</taxon>
        <taxon>Agaricomycotina</taxon>
        <taxon>Agaricomycetes</taxon>
        <taxon>Agaricomycetidae</taxon>
        <taxon>Agaricales</taxon>
        <taxon>Marasmiineae</taxon>
        <taxon>Mycenaceae</taxon>
        <taxon>Mycena</taxon>
    </lineage>
</organism>
<dbReference type="AlphaFoldDB" id="A0A8H6VYF7"/>
<dbReference type="Proteomes" id="UP000636479">
    <property type="component" value="Unassembled WGS sequence"/>
</dbReference>
<keyword evidence="2" id="KW-1185">Reference proteome</keyword>
<dbReference type="RefSeq" id="XP_037218157.1">
    <property type="nucleotide sequence ID" value="XM_037364915.1"/>
</dbReference>
<proteinExistence type="predicted"/>
<comment type="caution">
    <text evidence="1">The sequence shown here is derived from an EMBL/GenBank/DDBJ whole genome shotgun (WGS) entry which is preliminary data.</text>
</comment>
<name>A0A8H6VYF7_9AGAR</name>
<reference evidence="1" key="1">
    <citation type="submission" date="2020-05" db="EMBL/GenBank/DDBJ databases">
        <title>Mycena genomes resolve the evolution of fungal bioluminescence.</title>
        <authorList>
            <person name="Tsai I.J."/>
        </authorList>
    </citation>
    <scope>NUCLEOTIDE SEQUENCE</scope>
    <source>
        <strain evidence="1">171206Taipei</strain>
    </source>
</reference>
<dbReference type="GeneID" id="59347431"/>
<accession>A0A8H6VYF7</accession>
<sequence length="367" mass="41925">MPQITISFEGSDFRARRWKIPQHTGYFEPIPPNEAELYVQADAIYKNRLGDNRRRRATLAELRVWGATHDEFEPVYAQAQSRNGSTRFCLRLIPNSEHATQELSSEILQRYKRLLRDAKFHSTHLRTAGGYLVPRHYGIWLMDTGNWAGKVIVSITQWCGIAFSELVFHQKDTEAVKIAIGRTYEQLHDYGVVHLGDRETRPFDKIMFDVSQQRTTGSPKCYLVDFSEATASHICERRVPMLPIGSFITSRTIGCREIGGLMCSLDFSIDTPGYRGNPVQTALEWHTSYRQKHPDASNIFALYAQRAKFYARWPKLYNLGYDIVDPSSDYPQVIRRQKGAGTTLADIRTPRITNYSSNSSSSSSDDP</sequence>
<protein>
    <submittedName>
        <fullName evidence="1">Uncharacterized protein</fullName>
    </submittedName>
</protein>
<dbReference type="OrthoDB" id="2817141at2759"/>
<evidence type="ECO:0000313" key="2">
    <source>
        <dbReference type="Proteomes" id="UP000636479"/>
    </source>
</evidence>
<gene>
    <name evidence="1" type="ORF">MIND_00824500</name>
</gene>
<dbReference type="EMBL" id="JACAZF010000007">
    <property type="protein sequence ID" value="KAF7298769.1"/>
    <property type="molecule type" value="Genomic_DNA"/>
</dbReference>